<organism evidence="2 3">
    <name type="scientific">Simplicispira hankyongi</name>
    <dbReference type="NCBI Taxonomy" id="2315688"/>
    <lineage>
        <taxon>Bacteria</taxon>
        <taxon>Pseudomonadati</taxon>
        <taxon>Pseudomonadota</taxon>
        <taxon>Betaproteobacteria</taxon>
        <taxon>Burkholderiales</taxon>
        <taxon>Comamonadaceae</taxon>
        <taxon>Simplicispira</taxon>
    </lineage>
</organism>
<gene>
    <name evidence="2" type="ORF">D3F03_13155</name>
</gene>
<dbReference type="CDD" id="cd01847">
    <property type="entry name" value="Triacylglycerol_lipase_like"/>
    <property type="match status" value="1"/>
</dbReference>
<evidence type="ECO:0000313" key="3">
    <source>
        <dbReference type="Proteomes" id="UP000266302"/>
    </source>
</evidence>
<evidence type="ECO:0000256" key="1">
    <source>
        <dbReference type="SAM" id="SignalP"/>
    </source>
</evidence>
<feature type="chain" id="PRO_5017486485" evidence="1">
    <location>
        <begin position="33"/>
        <end position="317"/>
    </location>
</feature>
<name>A0A398C9J2_9BURK</name>
<sequence length="317" mass="32902">MATHWMRRSLLAAACAGAALLAACGSSSTESAITPDRFIAFGDAYSDLGQTGSRYTVNDGSINNWTQELASRYGKSLTSVSAGGLSYAQGNARIAATPDAAGNAATPTVTAQIDKFLAAQSFALNDLVVLNGGISDLIVDMAAVQAGTLSEDAFVANARANGKLLAAQVKRLVDAGAPHVLVSGPYDLSVTPWAVTIDRVDLLSRASSAFNQGLLIDINDLGAHVLYIDAAYYVNLFHTTPTAYSFSNSTTPVCTSVDPGAGIGIGAGQVNSALCTPTTLVSGANASLYVFADAVYLTPSAQRQLGDYAYDRLRARW</sequence>
<dbReference type="PROSITE" id="PS51257">
    <property type="entry name" value="PROKAR_LIPOPROTEIN"/>
    <property type="match status" value="1"/>
</dbReference>
<evidence type="ECO:0000313" key="2">
    <source>
        <dbReference type="EMBL" id="RID97757.1"/>
    </source>
</evidence>
<dbReference type="GO" id="GO:0016788">
    <property type="term" value="F:hydrolase activity, acting on ester bonds"/>
    <property type="evidence" value="ECO:0007669"/>
    <property type="project" value="UniProtKB-ARBA"/>
</dbReference>
<keyword evidence="1" id="KW-0732">Signal</keyword>
<feature type="signal peptide" evidence="1">
    <location>
        <begin position="1"/>
        <end position="32"/>
    </location>
</feature>
<dbReference type="OrthoDB" id="9148933at2"/>
<reference evidence="2 3" key="1">
    <citation type="submission" date="2018-09" db="EMBL/GenBank/DDBJ databases">
        <title>Draft genome of Simplicispira sp. NY-02.</title>
        <authorList>
            <person name="Im W.T."/>
        </authorList>
    </citation>
    <scope>NUCLEOTIDE SEQUENCE [LARGE SCALE GENOMIC DNA]</scope>
    <source>
        <strain evidence="2 3">NY-02</strain>
    </source>
</reference>
<protein>
    <submittedName>
        <fullName evidence="2">GDSL family lipase</fullName>
    </submittedName>
</protein>
<dbReference type="Gene3D" id="3.40.50.1110">
    <property type="entry name" value="SGNH hydrolase"/>
    <property type="match status" value="1"/>
</dbReference>
<proteinExistence type="predicted"/>
<dbReference type="RefSeq" id="WP_119109862.1">
    <property type="nucleotide sequence ID" value="NZ_QXJC01000005.1"/>
</dbReference>
<dbReference type="InterPro" id="IPR036514">
    <property type="entry name" value="SGNH_hydro_sf"/>
</dbReference>
<comment type="caution">
    <text evidence="2">The sequence shown here is derived from an EMBL/GenBank/DDBJ whole genome shotgun (WGS) entry which is preliminary data.</text>
</comment>
<accession>A0A398C9J2</accession>
<dbReference type="Proteomes" id="UP000266302">
    <property type="component" value="Unassembled WGS sequence"/>
</dbReference>
<keyword evidence="3" id="KW-1185">Reference proteome</keyword>
<dbReference type="EMBL" id="QXJC01000005">
    <property type="protein sequence ID" value="RID97757.1"/>
    <property type="molecule type" value="Genomic_DNA"/>
</dbReference>
<dbReference type="AlphaFoldDB" id="A0A398C9J2"/>